<protein>
    <submittedName>
        <fullName evidence="1">Uncharacterized protein</fullName>
    </submittedName>
</protein>
<dbReference type="RefSeq" id="WP_119954200.1">
    <property type="nucleotide sequence ID" value="NZ_QYUR01000002.1"/>
</dbReference>
<comment type="caution">
    <text evidence="1">The sequence shown here is derived from an EMBL/GenBank/DDBJ whole genome shotgun (WGS) entry which is preliminary data.</text>
</comment>
<sequence length="102" mass="11161">MPEPSNDEFGAYVAALERGSIIAAADCGKTEQISPCGGMLYRTQAYTHAGVDAISTKLKKLDIPPEKFRVATIVGWCLRFVASFPLRSKTRAEQPNISAEWN</sequence>
<evidence type="ECO:0000313" key="1">
    <source>
        <dbReference type="EMBL" id="RJG13647.1"/>
    </source>
</evidence>
<reference evidence="1 2" key="1">
    <citation type="submission" date="2018-09" db="EMBL/GenBank/DDBJ databases">
        <authorList>
            <person name="Zhu H."/>
        </authorList>
    </citation>
    <scope>NUCLEOTIDE SEQUENCE [LARGE SCALE GENOMIC DNA]</scope>
    <source>
        <strain evidence="1 2">K1S02-6</strain>
    </source>
</reference>
<dbReference type="Proteomes" id="UP000284021">
    <property type="component" value="Unassembled WGS sequence"/>
</dbReference>
<keyword evidence="2" id="KW-1185">Reference proteome</keyword>
<dbReference type="AlphaFoldDB" id="A0A418XMG6"/>
<dbReference type="EMBL" id="QYUR01000002">
    <property type="protein sequence ID" value="RJG13647.1"/>
    <property type="molecule type" value="Genomic_DNA"/>
</dbReference>
<accession>A0A418XMG6</accession>
<evidence type="ECO:0000313" key="2">
    <source>
        <dbReference type="Proteomes" id="UP000284021"/>
    </source>
</evidence>
<name>A0A418XMG6_9PSED</name>
<gene>
    <name evidence="1" type="ORF">D3879_10570</name>
</gene>
<organism evidence="1 2">
    <name type="scientific">Pseudomonas cavernicola</name>
    <dbReference type="NCBI Taxonomy" id="2320866"/>
    <lineage>
        <taxon>Bacteria</taxon>
        <taxon>Pseudomonadati</taxon>
        <taxon>Pseudomonadota</taxon>
        <taxon>Gammaproteobacteria</taxon>
        <taxon>Pseudomonadales</taxon>
        <taxon>Pseudomonadaceae</taxon>
        <taxon>Pseudomonas</taxon>
    </lineage>
</organism>
<dbReference type="OrthoDB" id="7211215at2"/>
<proteinExistence type="predicted"/>